<dbReference type="GO" id="GO:0006508">
    <property type="term" value="P:proteolysis"/>
    <property type="evidence" value="ECO:0007669"/>
    <property type="project" value="InterPro"/>
</dbReference>
<dbReference type="EnsemblMetazoa" id="XM_038188598.1">
    <property type="protein sequence ID" value="XP_038044526.1"/>
    <property type="gene ID" value="LOC119719226"/>
</dbReference>
<feature type="binding site" evidence="1">
    <location>
        <position position="372"/>
    </location>
    <ligand>
        <name>Zn(2+)</name>
        <dbReference type="ChEBI" id="CHEBI:29105"/>
        <note>catalytic</note>
    </ligand>
</feature>
<proteinExistence type="predicted"/>
<dbReference type="GO" id="GO:0046872">
    <property type="term" value="F:metal ion binding"/>
    <property type="evidence" value="ECO:0007669"/>
    <property type="project" value="UniProtKB-KW"/>
</dbReference>
<feature type="binding site" evidence="1">
    <location>
        <position position="362"/>
    </location>
    <ligand>
        <name>Zn(2+)</name>
        <dbReference type="ChEBI" id="CHEBI:29105"/>
        <note>catalytic</note>
    </ligand>
</feature>
<dbReference type="RefSeq" id="XP_038044573.1">
    <property type="nucleotide sequence ID" value="XM_038188645.1"/>
</dbReference>
<evidence type="ECO:0000259" key="3">
    <source>
        <dbReference type="PROSITE" id="PS50215"/>
    </source>
</evidence>
<evidence type="ECO:0000313" key="4">
    <source>
        <dbReference type="EnsemblMetazoa" id="XP_038044573.1"/>
    </source>
</evidence>
<keyword evidence="5" id="KW-1185">Reference proteome</keyword>
<dbReference type="EnsemblMetazoa" id="XM_038188645.1">
    <property type="protein sequence ID" value="XP_038044573.1"/>
    <property type="gene ID" value="LOC119719261"/>
</dbReference>
<evidence type="ECO:0000256" key="1">
    <source>
        <dbReference type="PROSITE-ProRule" id="PRU00276"/>
    </source>
</evidence>
<reference evidence="4" key="1">
    <citation type="submission" date="2022-11" db="UniProtKB">
        <authorList>
            <consortium name="EnsemblMetazoa"/>
        </authorList>
    </citation>
    <scope>IDENTIFICATION</scope>
</reference>
<feature type="signal peptide" evidence="2">
    <location>
        <begin position="1"/>
        <end position="17"/>
    </location>
</feature>
<dbReference type="Pfam" id="PF13688">
    <property type="entry name" value="Reprolysin_5"/>
    <property type="match status" value="1"/>
</dbReference>
<dbReference type="InterPro" id="IPR001590">
    <property type="entry name" value="Peptidase_M12B"/>
</dbReference>
<feature type="domain" description="Peptidase M12B" evidence="3">
    <location>
        <begin position="217"/>
        <end position="419"/>
    </location>
</feature>
<keyword evidence="1" id="KW-0862">Zinc</keyword>
<sequence length="426" mass="46473">MMLKMVVLAVLAYTAYSKPGVRTKDLEFTTQELSRYFGVKSHEKAPEYEIVYPLVVEAEGKRSVGKGATAASFLELEVEAFGETLNLIVDHDDSNYAPGLKVEIYTDEGIQKVPLRTDCVYTGKVAGEKDSLASVTVCDGLMAVIFRNYGRGELYIEPLDDEHAVKRDVGRGHPHVAYRNRPVERGAFCETEPPPTLPLTFADEPPETLLIDTKATKYLELAFISDPMYTIIKGGSTSTATTCINTLFNAVKNVLQLVSLRGTALVPKLTYVKVFGSMEPGLVMHVDADDYLEGAAQWQHNNRKSSSSIEHWDNAAFLTGVDISSSTAGDGLLGIAYVGQCGQWGASLSEFRGLDATGTTAHEIGHNLGMWHDASGPSGGPRNGCSSKGYLMAQYKANPRLDLGWSSCSRSYYDTRITQTTCYNDA</sequence>
<comment type="caution">
    <text evidence="1">Lacks conserved residue(s) required for the propagation of feature annotation.</text>
</comment>
<dbReference type="PANTHER" id="PTHR11905">
    <property type="entry name" value="ADAM A DISINTEGRIN AND METALLOPROTEASE DOMAIN"/>
    <property type="match status" value="1"/>
</dbReference>
<dbReference type="OrthoDB" id="9936463at2759"/>
<dbReference type="InterPro" id="IPR024079">
    <property type="entry name" value="MetalloPept_cat_dom_sf"/>
</dbReference>
<feature type="binding site" evidence="1">
    <location>
        <position position="366"/>
    </location>
    <ligand>
        <name>Zn(2+)</name>
        <dbReference type="ChEBI" id="CHEBI:29105"/>
        <note>catalytic</note>
    </ligand>
</feature>
<dbReference type="RefSeq" id="XP_038044526.1">
    <property type="nucleotide sequence ID" value="XM_038188598.1"/>
</dbReference>
<dbReference type="GeneID" id="119719261"/>
<dbReference type="PROSITE" id="PS50215">
    <property type="entry name" value="ADAM_MEPRO"/>
    <property type="match status" value="1"/>
</dbReference>
<name>A0A913YYD5_PATMI</name>
<feature type="active site" evidence="1">
    <location>
        <position position="363"/>
    </location>
</feature>
<dbReference type="AlphaFoldDB" id="A0A913YYD5"/>
<organism evidence="4 5">
    <name type="scientific">Patiria miniata</name>
    <name type="common">Bat star</name>
    <name type="synonym">Asterina miniata</name>
    <dbReference type="NCBI Taxonomy" id="46514"/>
    <lineage>
        <taxon>Eukaryota</taxon>
        <taxon>Metazoa</taxon>
        <taxon>Echinodermata</taxon>
        <taxon>Eleutherozoa</taxon>
        <taxon>Asterozoa</taxon>
        <taxon>Asteroidea</taxon>
        <taxon>Valvatacea</taxon>
        <taxon>Valvatida</taxon>
        <taxon>Asterinidae</taxon>
        <taxon>Patiria</taxon>
    </lineage>
</organism>
<dbReference type="PANTHER" id="PTHR11905:SF256">
    <property type="entry name" value="PEPTIDASE M12B DOMAIN-CONTAINING PROTEIN"/>
    <property type="match status" value="1"/>
</dbReference>
<dbReference type="GeneID" id="119719226"/>
<keyword evidence="1" id="KW-0479">Metal-binding</keyword>
<keyword evidence="2" id="KW-0732">Signal</keyword>
<dbReference type="GO" id="GO:0004222">
    <property type="term" value="F:metalloendopeptidase activity"/>
    <property type="evidence" value="ECO:0007669"/>
    <property type="project" value="InterPro"/>
</dbReference>
<feature type="chain" id="PRO_5038275569" description="Peptidase M12B domain-containing protein" evidence="2">
    <location>
        <begin position="18"/>
        <end position="426"/>
    </location>
</feature>
<evidence type="ECO:0000313" key="5">
    <source>
        <dbReference type="Proteomes" id="UP000887568"/>
    </source>
</evidence>
<dbReference type="SUPFAM" id="SSF55486">
    <property type="entry name" value="Metalloproteases ('zincins'), catalytic domain"/>
    <property type="match status" value="1"/>
</dbReference>
<protein>
    <recommendedName>
        <fullName evidence="3">Peptidase M12B domain-containing protein</fullName>
    </recommendedName>
</protein>
<dbReference type="Gene3D" id="3.40.390.10">
    <property type="entry name" value="Collagenase (Catalytic Domain)"/>
    <property type="match status" value="1"/>
</dbReference>
<accession>A0A913YYD5</accession>
<dbReference type="Proteomes" id="UP000887568">
    <property type="component" value="Unplaced"/>
</dbReference>
<evidence type="ECO:0000256" key="2">
    <source>
        <dbReference type="SAM" id="SignalP"/>
    </source>
</evidence>